<dbReference type="AlphaFoldDB" id="A0A2S6EXM6"/>
<evidence type="ECO:0000256" key="1">
    <source>
        <dbReference type="ARBA" id="ARBA00001947"/>
    </source>
</evidence>
<keyword evidence="10" id="KW-0472">Membrane</keyword>
<evidence type="ECO:0000313" key="12">
    <source>
        <dbReference type="Proteomes" id="UP000239239"/>
    </source>
</evidence>
<dbReference type="Gene3D" id="2.30.42.10">
    <property type="match status" value="1"/>
</dbReference>
<evidence type="ECO:0000313" key="11">
    <source>
        <dbReference type="EMBL" id="PPK29930.1"/>
    </source>
</evidence>
<comment type="caution">
    <text evidence="11">The sequence shown here is derived from an EMBL/GenBank/DDBJ whole genome shotgun (WGS) entry which is preliminary data.</text>
</comment>
<dbReference type="CDD" id="cd06163">
    <property type="entry name" value="S2P-M50_PDZ_RseP-like"/>
    <property type="match status" value="1"/>
</dbReference>
<dbReference type="SUPFAM" id="SSF50156">
    <property type="entry name" value="PDZ domain-like"/>
    <property type="match status" value="1"/>
</dbReference>
<dbReference type="PANTHER" id="PTHR42837:SF2">
    <property type="entry name" value="MEMBRANE METALLOPROTEASE ARASP2, CHLOROPLASTIC-RELATED"/>
    <property type="match status" value="1"/>
</dbReference>
<keyword evidence="7" id="KW-0862">Zinc</keyword>
<keyword evidence="6" id="KW-0378">Hydrolase</keyword>
<comment type="similarity">
    <text evidence="3">Belongs to the peptidase M50B family.</text>
</comment>
<evidence type="ECO:0000256" key="8">
    <source>
        <dbReference type="ARBA" id="ARBA00022989"/>
    </source>
</evidence>
<evidence type="ECO:0000256" key="10">
    <source>
        <dbReference type="ARBA" id="ARBA00023136"/>
    </source>
</evidence>
<proteinExistence type="inferred from homology"/>
<name>A0A2S6EXM6_LEGPN</name>
<evidence type="ECO:0000256" key="5">
    <source>
        <dbReference type="ARBA" id="ARBA00022692"/>
    </source>
</evidence>
<organism evidence="11 12">
    <name type="scientific">Legionella pneumophila</name>
    <dbReference type="NCBI Taxonomy" id="446"/>
    <lineage>
        <taxon>Bacteria</taxon>
        <taxon>Pseudomonadati</taxon>
        <taxon>Pseudomonadota</taxon>
        <taxon>Gammaproteobacteria</taxon>
        <taxon>Legionellales</taxon>
        <taxon>Legionellaceae</taxon>
        <taxon>Legionella</taxon>
    </lineage>
</organism>
<dbReference type="Pfam" id="PF02163">
    <property type="entry name" value="Peptidase_M50"/>
    <property type="match status" value="1"/>
</dbReference>
<evidence type="ECO:0000256" key="4">
    <source>
        <dbReference type="ARBA" id="ARBA00022670"/>
    </source>
</evidence>
<dbReference type="InterPro" id="IPR036034">
    <property type="entry name" value="PDZ_sf"/>
</dbReference>
<evidence type="ECO:0000256" key="7">
    <source>
        <dbReference type="ARBA" id="ARBA00022833"/>
    </source>
</evidence>
<dbReference type="InterPro" id="IPR008915">
    <property type="entry name" value="Peptidase_M50"/>
</dbReference>
<accession>A0A2S6EXM6</accession>
<evidence type="ECO:0000256" key="9">
    <source>
        <dbReference type="ARBA" id="ARBA00023049"/>
    </source>
</evidence>
<comment type="cofactor">
    <cofactor evidence="1">
        <name>Zn(2+)</name>
        <dbReference type="ChEBI" id="CHEBI:29105"/>
    </cofactor>
</comment>
<dbReference type="InterPro" id="IPR004387">
    <property type="entry name" value="Pept_M50_Zn"/>
</dbReference>
<dbReference type="OrthoDB" id="9782003at2"/>
<keyword evidence="5" id="KW-0812">Transmembrane</keyword>
<protein>
    <submittedName>
        <fullName evidence="11">Peptidase</fullName>
    </submittedName>
</protein>
<keyword evidence="8" id="KW-1133">Transmembrane helix</keyword>
<dbReference type="EMBL" id="PQWY01000016">
    <property type="protein sequence ID" value="PPK29930.1"/>
    <property type="molecule type" value="Genomic_DNA"/>
</dbReference>
<dbReference type="GO" id="GO:0006508">
    <property type="term" value="P:proteolysis"/>
    <property type="evidence" value="ECO:0007669"/>
    <property type="project" value="UniProtKB-KW"/>
</dbReference>
<gene>
    <name evidence="11" type="ORF">C3928_11880</name>
</gene>
<comment type="subcellular location">
    <subcellularLocation>
        <location evidence="2">Membrane</location>
        <topology evidence="2">Multi-pass membrane protein</topology>
    </subcellularLocation>
</comment>
<dbReference type="Proteomes" id="UP000239239">
    <property type="component" value="Unassembled WGS sequence"/>
</dbReference>
<evidence type="ECO:0000256" key="2">
    <source>
        <dbReference type="ARBA" id="ARBA00004141"/>
    </source>
</evidence>
<keyword evidence="4" id="KW-0645">Protease</keyword>
<reference evidence="11 12" key="1">
    <citation type="submission" date="2018-02" db="EMBL/GenBank/DDBJ databases">
        <title>Draft genome sequences of four Legionella pneumophila clinical strains isolated in Ontario.</title>
        <authorList>
            <person name="Fortuna A."/>
            <person name="Ramnarine R."/>
            <person name="Li A."/>
            <person name="Frantz C."/>
            <person name="Mallo G."/>
        </authorList>
    </citation>
    <scope>NUCLEOTIDE SEQUENCE [LARGE SCALE GENOMIC DNA]</scope>
    <source>
        <strain evidence="11 12">LG61</strain>
    </source>
</reference>
<sequence length="363" mass="40351">MDKESIMIMALLAIILTLILVIGIHELGHALAARLFQVKISKISIGFGKPLIQWQTRSGCNWIWAMWPLGGYVQLLNSRISPVKPQENAYCFDKKPVWIRVVILLSGAIANLVTAWIALVLVFYIGISYKLPQIQSVKPDSLAAKTGIQAGDQWVAVESYPTDSWQGVGMQLVIHWGQKNVQIVLRQANQQLKQLNLDLSQIEFTSKDGSLLESMGIKPDLSAVSSLKRYPSLLASIQKAFDEIIHTMYFFIMILKQLFLGVIPFSILLGPLAIFSVSVASLTQGVIVFLLFIATLSLAVALVNLFPIPGLDGGSILYSVIEKIRGKPISVAMEVLLHRLMVILFCVLLVHLLMNDLNRYLHH</sequence>
<evidence type="ECO:0000256" key="6">
    <source>
        <dbReference type="ARBA" id="ARBA00022801"/>
    </source>
</evidence>
<evidence type="ECO:0000256" key="3">
    <source>
        <dbReference type="ARBA" id="ARBA00007931"/>
    </source>
</evidence>
<dbReference type="GO" id="GO:0004222">
    <property type="term" value="F:metalloendopeptidase activity"/>
    <property type="evidence" value="ECO:0007669"/>
    <property type="project" value="InterPro"/>
</dbReference>
<dbReference type="GO" id="GO:0016020">
    <property type="term" value="C:membrane"/>
    <property type="evidence" value="ECO:0007669"/>
    <property type="project" value="UniProtKB-SubCell"/>
</dbReference>
<keyword evidence="9" id="KW-0482">Metalloprotease</keyword>
<dbReference type="PANTHER" id="PTHR42837">
    <property type="entry name" value="REGULATOR OF SIGMA-E PROTEASE RSEP"/>
    <property type="match status" value="1"/>
</dbReference>